<gene>
    <name evidence="1" type="ORF">CLV48_101653</name>
</gene>
<dbReference type="Proteomes" id="UP000240708">
    <property type="component" value="Unassembled WGS sequence"/>
</dbReference>
<keyword evidence="2" id="KW-1185">Reference proteome</keyword>
<evidence type="ECO:0000313" key="1">
    <source>
        <dbReference type="EMBL" id="PSL07715.1"/>
    </source>
</evidence>
<dbReference type="AlphaFoldDB" id="A0A2P8EE16"/>
<proteinExistence type="predicted"/>
<dbReference type="EMBL" id="PYGF01000001">
    <property type="protein sequence ID" value="PSL07715.1"/>
    <property type="molecule type" value="Genomic_DNA"/>
</dbReference>
<name>A0A2P8EE16_9BACT</name>
<accession>A0A2P8EE16</accession>
<evidence type="ECO:0000313" key="2">
    <source>
        <dbReference type="Proteomes" id="UP000240708"/>
    </source>
</evidence>
<sequence>MDRHVSIAVFFLIVLAIKKKRPKFDFGPKFKKYEAKFNFRSYLTTLVVVGV</sequence>
<protein>
    <submittedName>
        <fullName evidence="1">Uncharacterized protein</fullName>
    </submittedName>
</protein>
<reference evidence="1 2" key="1">
    <citation type="submission" date="2018-03" db="EMBL/GenBank/DDBJ databases">
        <title>Genomic Encyclopedia of Archaeal and Bacterial Type Strains, Phase II (KMG-II): from individual species to whole genera.</title>
        <authorList>
            <person name="Goeker M."/>
        </authorList>
    </citation>
    <scope>NUCLEOTIDE SEQUENCE [LARGE SCALE GENOMIC DNA]</scope>
    <source>
        <strain evidence="1 2">DSM 28057</strain>
    </source>
</reference>
<organism evidence="1 2">
    <name type="scientific">Cecembia rubra</name>
    <dbReference type="NCBI Taxonomy" id="1485585"/>
    <lineage>
        <taxon>Bacteria</taxon>
        <taxon>Pseudomonadati</taxon>
        <taxon>Bacteroidota</taxon>
        <taxon>Cytophagia</taxon>
        <taxon>Cytophagales</taxon>
        <taxon>Cyclobacteriaceae</taxon>
        <taxon>Cecembia</taxon>
    </lineage>
</organism>
<comment type="caution">
    <text evidence="1">The sequence shown here is derived from an EMBL/GenBank/DDBJ whole genome shotgun (WGS) entry which is preliminary data.</text>
</comment>